<feature type="non-terminal residue" evidence="2">
    <location>
        <position position="1"/>
    </location>
</feature>
<evidence type="ECO:0000313" key="2">
    <source>
        <dbReference type="EMBL" id="MBG3878886.1"/>
    </source>
</evidence>
<dbReference type="Proteomes" id="UP001194469">
    <property type="component" value="Unassembled WGS sequence"/>
</dbReference>
<sequence length="34" mass="3753">PRPARLSRRVPTHQKPVPPAALLDTIRRSVPAQA</sequence>
<name>A0ABS0J943_9BACT</name>
<keyword evidence="3" id="KW-1185">Reference proteome</keyword>
<feature type="compositionally biased region" description="Basic residues" evidence="1">
    <location>
        <begin position="1"/>
        <end position="12"/>
    </location>
</feature>
<dbReference type="EMBL" id="VRYY01000762">
    <property type="protein sequence ID" value="MBG3878886.1"/>
    <property type="molecule type" value="Genomic_DNA"/>
</dbReference>
<evidence type="ECO:0000256" key="1">
    <source>
        <dbReference type="SAM" id="MobiDB-lite"/>
    </source>
</evidence>
<feature type="region of interest" description="Disordered" evidence="1">
    <location>
        <begin position="1"/>
        <end position="34"/>
    </location>
</feature>
<protein>
    <submittedName>
        <fullName evidence="2">Response regulator</fullName>
    </submittedName>
</protein>
<gene>
    <name evidence="2" type="ORF">FVW20_18255</name>
</gene>
<evidence type="ECO:0000313" key="3">
    <source>
        <dbReference type="Proteomes" id="UP001194469"/>
    </source>
</evidence>
<organism evidence="2 3">
    <name type="scientific">Nitratidesulfovibrio oxamicus</name>
    <dbReference type="NCBI Taxonomy" id="32016"/>
    <lineage>
        <taxon>Bacteria</taxon>
        <taxon>Pseudomonadati</taxon>
        <taxon>Thermodesulfobacteriota</taxon>
        <taxon>Desulfovibrionia</taxon>
        <taxon>Desulfovibrionales</taxon>
        <taxon>Desulfovibrionaceae</taxon>
        <taxon>Nitratidesulfovibrio</taxon>
    </lineage>
</organism>
<accession>A0ABS0J943</accession>
<comment type="caution">
    <text evidence="2">The sequence shown here is derived from an EMBL/GenBank/DDBJ whole genome shotgun (WGS) entry which is preliminary data.</text>
</comment>
<proteinExistence type="predicted"/>
<reference evidence="2 3" key="1">
    <citation type="submission" date="2019-08" db="EMBL/GenBank/DDBJ databases">
        <authorList>
            <person name="Luo N."/>
        </authorList>
    </citation>
    <scope>NUCLEOTIDE SEQUENCE [LARGE SCALE GENOMIC DNA]</scope>
    <source>
        <strain evidence="2 3">NCIMB 9442</strain>
    </source>
</reference>